<dbReference type="GO" id="GO:0006355">
    <property type="term" value="P:regulation of DNA-templated transcription"/>
    <property type="evidence" value="ECO:0007669"/>
    <property type="project" value="InterPro"/>
</dbReference>
<evidence type="ECO:0000256" key="1">
    <source>
        <dbReference type="ARBA" id="ARBA00010529"/>
    </source>
</evidence>
<sequence>MTRADLARAVQSVVGLPRRESALLVDMVFSEIFERLIAREDVKLSSFGTFSVRDKPARLGRDPRTGVGAPISARLVVTFRPSRILRARIGGSVEMDELAADAEEADKD</sequence>
<dbReference type="GO" id="GO:0006417">
    <property type="term" value="P:regulation of translation"/>
    <property type="evidence" value="ECO:0007669"/>
    <property type="project" value="UniProtKB-KW"/>
</dbReference>
<dbReference type="InterPro" id="IPR000119">
    <property type="entry name" value="Hist_DNA-bd"/>
</dbReference>
<dbReference type="AlphaFoldDB" id="A0A1W6N1A5"/>
<dbReference type="PANTHER" id="PTHR33175">
    <property type="entry name" value="DNA-BINDING PROTEIN HU"/>
    <property type="match status" value="1"/>
</dbReference>
<evidence type="ECO:0000313" key="10">
    <source>
        <dbReference type="Proteomes" id="UP000193978"/>
    </source>
</evidence>
<dbReference type="InterPro" id="IPR010992">
    <property type="entry name" value="IHF-like_DNA-bd_dom_sf"/>
</dbReference>
<dbReference type="GO" id="GO:0003677">
    <property type="term" value="F:DNA binding"/>
    <property type="evidence" value="ECO:0007669"/>
    <property type="project" value="UniProtKB-KW"/>
</dbReference>
<keyword evidence="7" id="KW-0233">DNA recombination</keyword>
<keyword evidence="4" id="KW-0805">Transcription regulation</keyword>
<dbReference type="EMBL" id="CP019948">
    <property type="protein sequence ID" value="ARN83652.1"/>
    <property type="molecule type" value="Genomic_DNA"/>
</dbReference>
<reference evidence="9 10" key="1">
    <citation type="submission" date="2017-02" db="EMBL/GenBank/DDBJ databases">
        <authorList>
            <person name="Peterson S.W."/>
        </authorList>
    </citation>
    <scope>NUCLEOTIDE SEQUENCE [LARGE SCALE GENOMIC DNA]</scope>
    <source>
        <strain evidence="9 10">S285</strain>
    </source>
</reference>
<gene>
    <name evidence="9" type="ORF">B1812_13925</name>
</gene>
<keyword evidence="6" id="KW-0804">Transcription</keyword>
<dbReference type="SUPFAM" id="SSF47729">
    <property type="entry name" value="IHF-like DNA-binding proteins"/>
    <property type="match status" value="1"/>
</dbReference>
<dbReference type="GO" id="GO:0009893">
    <property type="term" value="P:positive regulation of metabolic process"/>
    <property type="evidence" value="ECO:0007669"/>
    <property type="project" value="UniProtKB-ARBA"/>
</dbReference>
<comment type="similarity">
    <text evidence="1 8">Belongs to the bacterial histone-like protein family.</text>
</comment>
<proteinExistence type="inferred from homology"/>
<evidence type="ECO:0000256" key="7">
    <source>
        <dbReference type="ARBA" id="ARBA00023172"/>
    </source>
</evidence>
<dbReference type="Gene3D" id="4.10.520.10">
    <property type="entry name" value="IHF-like DNA-binding proteins"/>
    <property type="match status" value="1"/>
</dbReference>
<dbReference type="PANTHER" id="PTHR33175:SF2">
    <property type="entry name" value="INTEGRATION HOST FACTOR SUBUNIT ALPHA"/>
    <property type="match status" value="1"/>
</dbReference>
<evidence type="ECO:0000256" key="2">
    <source>
        <dbReference type="ARBA" id="ARBA00018329"/>
    </source>
</evidence>
<accession>A0A1W6N1A5</accession>
<protein>
    <recommendedName>
        <fullName evidence="2">Integration host factor subunit alpha</fullName>
    </recommendedName>
</protein>
<evidence type="ECO:0000256" key="6">
    <source>
        <dbReference type="ARBA" id="ARBA00023163"/>
    </source>
</evidence>
<evidence type="ECO:0000256" key="5">
    <source>
        <dbReference type="ARBA" id="ARBA00023125"/>
    </source>
</evidence>
<name>A0A1W6N1A5_9HYPH</name>
<dbReference type="GO" id="GO:0005829">
    <property type="term" value="C:cytosol"/>
    <property type="evidence" value="ECO:0007669"/>
    <property type="project" value="TreeGrafter"/>
</dbReference>
<keyword evidence="3" id="KW-0810">Translation regulation</keyword>
<dbReference type="CDD" id="cd13835">
    <property type="entry name" value="IHF_A"/>
    <property type="match status" value="1"/>
</dbReference>
<dbReference type="KEGG" id="mbry:B1812_13925"/>
<dbReference type="SMART" id="SM00411">
    <property type="entry name" value="BHL"/>
    <property type="match status" value="1"/>
</dbReference>
<dbReference type="Proteomes" id="UP000193978">
    <property type="component" value="Chromosome"/>
</dbReference>
<evidence type="ECO:0000256" key="4">
    <source>
        <dbReference type="ARBA" id="ARBA00023015"/>
    </source>
</evidence>
<dbReference type="STRING" id="655015.B1812_13925"/>
<dbReference type="PRINTS" id="PR01727">
    <property type="entry name" value="DNABINDINGHU"/>
</dbReference>
<dbReference type="GO" id="GO:0006310">
    <property type="term" value="P:DNA recombination"/>
    <property type="evidence" value="ECO:0007669"/>
    <property type="project" value="UniProtKB-KW"/>
</dbReference>
<evidence type="ECO:0000313" key="9">
    <source>
        <dbReference type="EMBL" id="ARN83652.1"/>
    </source>
</evidence>
<keyword evidence="5" id="KW-0238">DNA-binding</keyword>
<keyword evidence="10" id="KW-1185">Reference proteome</keyword>
<organism evidence="9 10">
    <name type="scientific">Methylocystis bryophila</name>
    <dbReference type="NCBI Taxonomy" id="655015"/>
    <lineage>
        <taxon>Bacteria</taxon>
        <taxon>Pseudomonadati</taxon>
        <taxon>Pseudomonadota</taxon>
        <taxon>Alphaproteobacteria</taxon>
        <taxon>Hyphomicrobiales</taxon>
        <taxon>Methylocystaceae</taxon>
        <taxon>Methylocystis</taxon>
    </lineage>
</organism>
<evidence type="ECO:0000256" key="3">
    <source>
        <dbReference type="ARBA" id="ARBA00022845"/>
    </source>
</evidence>
<dbReference type="GO" id="GO:0030527">
    <property type="term" value="F:structural constituent of chromatin"/>
    <property type="evidence" value="ECO:0007669"/>
    <property type="project" value="InterPro"/>
</dbReference>
<evidence type="ECO:0000256" key="8">
    <source>
        <dbReference type="RuleBase" id="RU003939"/>
    </source>
</evidence>
<dbReference type="Pfam" id="PF00216">
    <property type="entry name" value="Bac_DNA_binding"/>
    <property type="match status" value="1"/>
</dbReference>
<dbReference type="InterPro" id="IPR005684">
    <property type="entry name" value="IHF_alpha"/>
</dbReference>